<dbReference type="OrthoDB" id="3942472at2759"/>
<accession>A0A6A6SFD4</accession>
<name>A0A6A6SFD4_9PLEO</name>
<evidence type="ECO:0000313" key="2">
    <source>
        <dbReference type="EMBL" id="KAF2645601.1"/>
    </source>
</evidence>
<reference evidence="2" key="1">
    <citation type="journal article" date="2020" name="Stud. Mycol.">
        <title>101 Dothideomycetes genomes: a test case for predicting lifestyles and emergence of pathogens.</title>
        <authorList>
            <person name="Haridas S."/>
            <person name="Albert R."/>
            <person name="Binder M."/>
            <person name="Bloem J."/>
            <person name="Labutti K."/>
            <person name="Salamov A."/>
            <person name="Andreopoulos B."/>
            <person name="Baker S."/>
            <person name="Barry K."/>
            <person name="Bills G."/>
            <person name="Bluhm B."/>
            <person name="Cannon C."/>
            <person name="Castanera R."/>
            <person name="Culley D."/>
            <person name="Daum C."/>
            <person name="Ezra D."/>
            <person name="Gonzalez J."/>
            <person name="Henrissat B."/>
            <person name="Kuo A."/>
            <person name="Liang C."/>
            <person name="Lipzen A."/>
            <person name="Lutzoni F."/>
            <person name="Magnuson J."/>
            <person name="Mondo S."/>
            <person name="Nolan M."/>
            <person name="Ohm R."/>
            <person name="Pangilinan J."/>
            <person name="Park H.-J."/>
            <person name="Ramirez L."/>
            <person name="Alfaro M."/>
            <person name="Sun H."/>
            <person name="Tritt A."/>
            <person name="Yoshinaga Y."/>
            <person name="Zwiers L.-H."/>
            <person name="Turgeon B."/>
            <person name="Goodwin S."/>
            <person name="Spatafora J."/>
            <person name="Crous P."/>
            <person name="Grigoriev I."/>
        </authorList>
    </citation>
    <scope>NUCLEOTIDE SEQUENCE</scope>
    <source>
        <strain evidence="2">CBS 473.64</strain>
    </source>
</reference>
<organism evidence="2 3">
    <name type="scientific">Massarina eburnea CBS 473.64</name>
    <dbReference type="NCBI Taxonomy" id="1395130"/>
    <lineage>
        <taxon>Eukaryota</taxon>
        <taxon>Fungi</taxon>
        <taxon>Dikarya</taxon>
        <taxon>Ascomycota</taxon>
        <taxon>Pezizomycotina</taxon>
        <taxon>Dothideomycetes</taxon>
        <taxon>Pleosporomycetidae</taxon>
        <taxon>Pleosporales</taxon>
        <taxon>Massarineae</taxon>
        <taxon>Massarinaceae</taxon>
        <taxon>Massarina</taxon>
    </lineage>
</organism>
<dbReference type="PANTHER" id="PTHR42085">
    <property type="entry name" value="F-BOX DOMAIN-CONTAINING PROTEIN"/>
    <property type="match status" value="1"/>
</dbReference>
<proteinExistence type="predicted"/>
<dbReference type="InterPro" id="IPR038883">
    <property type="entry name" value="AN11006-like"/>
</dbReference>
<feature type="compositionally biased region" description="Low complexity" evidence="1">
    <location>
        <begin position="16"/>
        <end position="28"/>
    </location>
</feature>
<protein>
    <recommendedName>
        <fullName evidence="4">F-box domain-containing protein</fullName>
    </recommendedName>
</protein>
<dbReference type="EMBL" id="MU006777">
    <property type="protein sequence ID" value="KAF2645601.1"/>
    <property type="molecule type" value="Genomic_DNA"/>
</dbReference>
<feature type="region of interest" description="Disordered" evidence="1">
    <location>
        <begin position="1"/>
        <end position="46"/>
    </location>
</feature>
<dbReference type="PANTHER" id="PTHR42085:SF1">
    <property type="entry name" value="F-BOX DOMAIN-CONTAINING PROTEIN"/>
    <property type="match status" value="1"/>
</dbReference>
<evidence type="ECO:0000256" key="1">
    <source>
        <dbReference type="SAM" id="MobiDB-lite"/>
    </source>
</evidence>
<sequence>MAPSSPNPRYARATASSSLKCSPKSSKSCGRRQTLHRPSPSSSSVAGLLTIEPANREEPCLLATLPTELRLLIYGYALPPWLVYLDQKRAKHLRLPLLGVCKLIRLEAADVYYTRNPFMVSICSLQPNSPTCWTRKLPPAHLALLTRNRNMMLTIPSSDASIPRSSASQWHYAEPFGILYGIHGQTHRLHFLRFCRLAKWWLSCSEHSIKNMKWNYTFQEPQPRGWWYRLPTREDELRTWLFNDMTSITLPCVQEAWIRNRREKEMKGPALQMLDGLNQAFEELEKPEKRWGISAEKWMAIEAEASRRKEEWDKRMGLLKRFIEKW</sequence>
<keyword evidence="3" id="KW-1185">Reference proteome</keyword>
<dbReference type="Proteomes" id="UP000799753">
    <property type="component" value="Unassembled WGS sequence"/>
</dbReference>
<dbReference type="AlphaFoldDB" id="A0A6A6SFD4"/>
<evidence type="ECO:0000313" key="3">
    <source>
        <dbReference type="Proteomes" id="UP000799753"/>
    </source>
</evidence>
<evidence type="ECO:0008006" key="4">
    <source>
        <dbReference type="Google" id="ProtNLM"/>
    </source>
</evidence>
<gene>
    <name evidence="2" type="ORF">P280DRAFT_545543</name>
</gene>